<dbReference type="Pfam" id="PF13406">
    <property type="entry name" value="SLT_2"/>
    <property type="match status" value="1"/>
</dbReference>
<dbReference type="Proteomes" id="UP000295244">
    <property type="component" value="Unassembled WGS sequence"/>
</dbReference>
<dbReference type="OrthoDB" id="9796191at2"/>
<dbReference type="InterPro" id="IPR043426">
    <property type="entry name" value="MltB-like"/>
</dbReference>
<dbReference type="PANTHER" id="PTHR30163:SF8">
    <property type="entry name" value="LYTIC MUREIN TRANSGLYCOSYLASE"/>
    <property type="match status" value="1"/>
</dbReference>
<dbReference type="EMBL" id="SKBU01000020">
    <property type="protein sequence ID" value="TCJ15962.1"/>
    <property type="molecule type" value="Genomic_DNA"/>
</dbReference>
<keyword evidence="4" id="KW-1185">Reference proteome</keyword>
<name>A0A4V2NW48_9ACTN</name>
<evidence type="ECO:0000259" key="2">
    <source>
        <dbReference type="Pfam" id="PF13406"/>
    </source>
</evidence>
<dbReference type="AlphaFoldDB" id="A0A4V2NW48"/>
<evidence type="ECO:0000313" key="4">
    <source>
        <dbReference type="Proteomes" id="UP000295244"/>
    </source>
</evidence>
<dbReference type="CDD" id="cd13399">
    <property type="entry name" value="Slt35-like"/>
    <property type="match status" value="1"/>
</dbReference>
<evidence type="ECO:0000256" key="1">
    <source>
        <dbReference type="SAM" id="Coils"/>
    </source>
</evidence>
<sequence>MQRVVFLGEELREAQARLEAAQSRAGELESEARELRRLVRERESAVAERRSEYEESVRAAYRGEGVGELVGILESLAGGESFLSGVRAVRVLGHRQSSMERYRESRVRLENTARQLEQKGEAYERAAGEERRQQRELLQKKRRLERAISRLGEDVARIDAELVRLRDEHRELLSRPGVSMGSSGGLAYELSVADKIVAEPVEELELIEYQRLYREAAEEYGFGEDWYILAAVGKVESNHGQNMGPSSAGALGPMQFLPSTWEAHGVDGNGDGWANIMDPEDAIPAAAAYLVLNGAPGDWYRALFAYNHADWYVMQVLAVAEAYRQRAGDEDVGPYT</sequence>
<keyword evidence="1" id="KW-0175">Coiled coil</keyword>
<feature type="domain" description="Transglycosylase SLT" evidence="2">
    <location>
        <begin position="245"/>
        <end position="293"/>
    </location>
</feature>
<proteinExistence type="predicted"/>
<dbReference type="GO" id="GO:0008933">
    <property type="term" value="F:peptidoglycan lytic transglycosylase activity"/>
    <property type="evidence" value="ECO:0007669"/>
    <property type="project" value="TreeGrafter"/>
</dbReference>
<evidence type="ECO:0000313" key="3">
    <source>
        <dbReference type="EMBL" id="TCJ15962.1"/>
    </source>
</evidence>
<accession>A0A4V2NW48</accession>
<dbReference type="Gene3D" id="1.10.530.10">
    <property type="match status" value="1"/>
</dbReference>
<dbReference type="InterPro" id="IPR031304">
    <property type="entry name" value="SLT_2"/>
</dbReference>
<dbReference type="PANTHER" id="PTHR30163">
    <property type="entry name" value="MEMBRANE-BOUND LYTIC MUREIN TRANSGLYCOSYLASE B"/>
    <property type="match status" value="1"/>
</dbReference>
<feature type="coiled-coil region" evidence="1">
    <location>
        <begin position="99"/>
        <end position="175"/>
    </location>
</feature>
<dbReference type="SUPFAM" id="SSF53955">
    <property type="entry name" value="Lysozyme-like"/>
    <property type="match status" value="1"/>
</dbReference>
<dbReference type="Gene3D" id="6.10.250.3150">
    <property type="match status" value="1"/>
</dbReference>
<gene>
    <name evidence="3" type="ORF">E0L93_11740</name>
</gene>
<protein>
    <recommendedName>
        <fullName evidence="2">Transglycosylase SLT domain-containing protein</fullName>
    </recommendedName>
</protein>
<organism evidence="3 4">
    <name type="scientific">Rubrobacter taiwanensis</name>
    <dbReference type="NCBI Taxonomy" id="185139"/>
    <lineage>
        <taxon>Bacteria</taxon>
        <taxon>Bacillati</taxon>
        <taxon>Actinomycetota</taxon>
        <taxon>Rubrobacteria</taxon>
        <taxon>Rubrobacterales</taxon>
        <taxon>Rubrobacteraceae</taxon>
        <taxon>Rubrobacter</taxon>
    </lineage>
</organism>
<dbReference type="InterPro" id="IPR023346">
    <property type="entry name" value="Lysozyme-like_dom_sf"/>
</dbReference>
<feature type="coiled-coil region" evidence="1">
    <location>
        <begin position="4"/>
        <end position="48"/>
    </location>
</feature>
<comment type="caution">
    <text evidence="3">The sequence shown here is derived from an EMBL/GenBank/DDBJ whole genome shotgun (WGS) entry which is preliminary data.</text>
</comment>
<reference evidence="3 4" key="1">
    <citation type="submission" date="2019-03" db="EMBL/GenBank/DDBJ databases">
        <title>Whole genome sequence of a novel Rubrobacter taiwanensis strain, isolated from Yellowstone National Park.</title>
        <authorList>
            <person name="Freed S."/>
            <person name="Ramaley R.F."/>
            <person name="Kyndt J.A."/>
        </authorList>
    </citation>
    <scope>NUCLEOTIDE SEQUENCE [LARGE SCALE GENOMIC DNA]</scope>
    <source>
        <strain evidence="3 4">Yellowstone</strain>
    </source>
</reference>
<dbReference type="GO" id="GO:0009253">
    <property type="term" value="P:peptidoglycan catabolic process"/>
    <property type="evidence" value="ECO:0007669"/>
    <property type="project" value="TreeGrafter"/>
</dbReference>